<comment type="caution">
    <text evidence="3">The sequence shown here is derived from an EMBL/GenBank/DDBJ whole genome shotgun (WGS) entry which is preliminary data.</text>
</comment>
<protein>
    <submittedName>
        <fullName evidence="3">D-alanyl-D-alanine carboxypeptidase</fullName>
        <ecNumber evidence="3">3.4.16.4</ecNumber>
    </submittedName>
</protein>
<dbReference type="InterPro" id="IPR058193">
    <property type="entry name" value="VanY/YodJ_core_dom"/>
</dbReference>
<dbReference type="SUPFAM" id="SSF55166">
    <property type="entry name" value="Hedgehog/DD-peptidase"/>
    <property type="match status" value="1"/>
</dbReference>
<proteinExistence type="predicted"/>
<keyword evidence="3" id="KW-0378">Hydrolase</keyword>
<dbReference type="RefSeq" id="WP_205010134.1">
    <property type="nucleotide sequence ID" value="NZ_JAFBEH010000034.1"/>
</dbReference>
<dbReference type="InterPro" id="IPR052179">
    <property type="entry name" value="DD-CPase-like"/>
</dbReference>
<feature type="domain" description="D-alanyl-D-alanine carboxypeptidase-like core" evidence="2">
    <location>
        <begin position="93"/>
        <end position="228"/>
    </location>
</feature>
<keyword evidence="3" id="KW-0121">Carboxypeptidase</keyword>
<feature type="compositionally biased region" description="Low complexity" evidence="1">
    <location>
        <begin position="36"/>
        <end position="59"/>
    </location>
</feature>
<dbReference type="Pfam" id="PF02557">
    <property type="entry name" value="VanY"/>
    <property type="match status" value="1"/>
</dbReference>
<keyword evidence="3" id="KW-0645">Protease</keyword>
<dbReference type="EC" id="3.4.16.4" evidence="3"/>
<dbReference type="EMBL" id="JAFBEH010000034">
    <property type="protein sequence ID" value="MBM7643273.1"/>
    <property type="molecule type" value="Genomic_DNA"/>
</dbReference>
<name>A0ABS2PTB2_9STRE</name>
<dbReference type="InterPro" id="IPR003709">
    <property type="entry name" value="VanY-like_core_dom"/>
</dbReference>
<sequence length="253" mass="27337">MRKKLSLGMGLLVAAVLLVVVAGLLLLSRFGNSGASETATSSSSSQTNQSSTSSSTSAADLPKVSSSDWDLVLVNRDHITAEMNPEVTEVSGIYVDSRIASNVEEFLAAAQAIDSSEHLISGYRSVAYQAELFQSYVDQEMAADPSLTTEEAETKVKTYSQPAGASEHQTGLAIDMSTVDSLNESDPSIVAQLKEIAPQYGFVLRFPEGKTDSTGVGYEDWHFRYVGKESAEYMTKHNLTLEEYIAELKENGQ</sequence>
<evidence type="ECO:0000313" key="4">
    <source>
        <dbReference type="Proteomes" id="UP000697472"/>
    </source>
</evidence>
<gene>
    <name evidence="3" type="ORF">JOC28_001574</name>
</gene>
<organism evidence="3 4">
    <name type="scientific">Streptococcus loxodontisalivarius</name>
    <dbReference type="NCBI Taxonomy" id="1349415"/>
    <lineage>
        <taxon>Bacteria</taxon>
        <taxon>Bacillati</taxon>
        <taxon>Bacillota</taxon>
        <taxon>Bacilli</taxon>
        <taxon>Lactobacillales</taxon>
        <taxon>Streptococcaceae</taxon>
        <taxon>Streptococcus</taxon>
    </lineage>
</organism>
<reference evidence="3 4" key="1">
    <citation type="submission" date="2021-01" db="EMBL/GenBank/DDBJ databases">
        <title>Genomic Encyclopedia of Type Strains, Phase IV (KMG-IV): sequencing the most valuable type-strain genomes for metagenomic binning, comparative biology and taxonomic classification.</title>
        <authorList>
            <person name="Goeker M."/>
        </authorList>
    </citation>
    <scope>NUCLEOTIDE SEQUENCE [LARGE SCALE GENOMIC DNA]</scope>
    <source>
        <strain evidence="3 4">DSM 27382</strain>
    </source>
</reference>
<accession>A0ABS2PTB2</accession>
<dbReference type="GO" id="GO:0009002">
    <property type="term" value="F:serine-type D-Ala-D-Ala carboxypeptidase activity"/>
    <property type="evidence" value="ECO:0007669"/>
    <property type="project" value="UniProtKB-EC"/>
</dbReference>
<dbReference type="InterPro" id="IPR009045">
    <property type="entry name" value="Zn_M74/Hedgehog-like"/>
</dbReference>
<keyword evidence="4" id="KW-1185">Reference proteome</keyword>
<evidence type="ECO:0000313" key="3">
    <source>
        <dbReference type="EMBL" id="MBM7643273.1"/>
    </source>
</evidence>
<dbReference type="Proteomes" id="UP000697472">
    <property type="component" value="Unassembled WGS sequence"/>
</dbReference>
<dbReference type="CDD" id="cd14852">
    <property type="entry name" value="LD-carboxypeptidase"/>
    <property type="match status" value="1"/>
</dbReference>
<feature type="region of interest" description="Disordered" evidence="1">
    <location>
        <begin position="36"/>
        <end position="62"/>
    </location>
</feature>
<dbReference type="PANTHER" id="PTHR34385:SF1">
    <property type="entry name" value="PEPTIDOGLYCAN L-ALANYL-D-GLUTAMATE ENDOPEPTIDASE CWLK"/>
    <property type="match status" value="1"/>
</dbReference>
<evidence type="ECO:0000259" key="2">
    <source>
        <dbReference type="Pfam" id="PF02557"/>
    </source>
</evidence>
<evidence type="ECO:0000256" key="1">
    <source>
        <dbReference type="SAM" id="MobiDB-lite"/>
    </source>
</evidence>
<dbReference type="PANTHER" id="PTHR34385">
    <property type="entry name" value="D-ALANYL-D-ALANINE CARBOXYPEPTIDASE"/>
    <property type="match status" value="1"/>
</dbReference>
<dbReference type="Gene3D" id="3.30.1380.10">
    <property type="match status" value="1"/>
</dbReference>